<dbReference type="InterPro" id="IPR000182">
    <property type="entry name" value="GNAT_dom"/>
</dbReference>
<dbReference type="Proteomes" id="UP000239494">
    <property type="component" value="Unassembled WGS sequence"/>
</dbReference>
<evidence type="ECO:0000313" key="3">
    <source>
        <dbReference type="Proteomes" id="UP000239494"/>
    </source>
</evidence>
<protein>
    <submittedName>
        <fullName evidence="2">Ribosomal-protein-alanine N-acetyltransferase</fullName>
    </submittedName>
</protein>
<dbReference type="RefSeq" id="WP_425445743.1">
    <property type="nucleotide sequence ID" value="NZ_PVTF01000003.1"/>
</dbReference>
<dbReference type="PROSITE" id="PS51186">
    <property type="entry name" value="GNAT"/>
    <property type="match status" value="1"/>
</dbReference>
<organism evidence="2 3">
    <name type="scientific">Umezawaea tangerina</name>
    <dbReference type="NCBI Taxonomy" id="84725"/>
    <lineage>
        <taxon>Bacteria</taxon>
        <taxon>Bacillati</taxon>
        <taxon>Actinomycetota</taxon>
        <taxon>Actinomycetes</taxon>
        <taxon>Pseudonocardiales</taxon>
        <taxon>Pseudonocardiaceae</taxon>
        <taxon>Umezawaea</taxon>
    </lineage>
</organism>
<keyword evidence="3" id="KW-1185">Reference proteome</keyword>
<dbReference type="EMBL" id="PVTF01000003">
    <property type="protein sequence ID" value="PRY43614.1"/>
    <property type="molecule type" value="Genomic_DNA"/>
</dbReference>
<dbReference type="GO" id="GO:0008999">
    <property type="term" value="F:protein-N-terminal-alanine acetyltransferase activity"/>
    <property type="evidence" value="ECO:0007669"/>
    <property type="project" value="TreeGrafter"/>
</dbReference>
<evidence type="ECO:0000313" key="2">
    <source>
        <dbReference type="EMBL" id="PRY43614.1"/>
    </source>
</evidence>
<dbReference type="InterPro" id="IPR006464">
    <property type="entry name" value="AcTrfase_RimI/Ard1"/>
</dbReference>
<dbReference type="Pfam" id="PF00583">
    <property type="entry name" value="Acetyltransf_1"/>
    <property type="match status" value="1"/>
</dbReference>
<dbReference type="NCBIfam" id="TIGR01575">
    <property type="entry name" value="rimI"/>
    <property type="match status" value="1"/>
</dbReference>
<dbReference type="PANTHER" id="PTHR43617:SF20">
    <property type="entry name" value="N-ALPHA-ACETYLTRANSFERASE RIMI"/>
    <property type="match status" value="1"/>
</dbReference>
<dbReference type="SUPFAM" id="SSF55729">
    <property type="entry name" value="Acyl-CoA N-acyltransferases (Nat)"/>
    <property type="match status" value="1"/>
</dbReference>
<name>A0A2T0TDA4_9PSEU</name>
<reference evidence="2 3" key="1">
    <citation type="submission" date="2018-03" db="EMBL/GenBank/DDBJ databases">
        <title>Genomic Encyclopedia of Archaeal and Bacterial Type Strains, Phase II (KMG-II): from individual species to whole genera.</title>
        <authorList>
            <person name="Goeker M."/>
        </authorList>
    </citation>
    <scope>NUCLEOTIDE SEQUENCE [LARGE SCALE GENOMIC DNA]</scope>
    <source>
        <strain evidence="2 3">DSM 44720</strain>
    </source>
</reference>
<dbReference type="AlphaFoldDB" id="A0A2T0TDA4"/>
<gene>
    <name evidence="2" type="ORF">CLV43_103361</name>
</gene>
<dbReference type="Gene3D" id="3.40.630.30">
    <property type="match status" value="1"/>
</dbReference>
<comment type="caution">
    <text evidence="2">The sequence shown here is derived from an EMBL/GenBank/DDBJ whole genome shotgun (WGS) entry which is preliminary data.</text>
</comment>
<dbReference type="InterPro" id="IPR016181">
    <property type="entry name" value="Acyl_CoA_acyltransferase"/>
</dbReference>
<proteinExistence type="predicted"/>
<sequence>MSGASLVTISPLRREDVPRCVEIEHELFPGDDPWSATSFLSEMAVGNHYLGAYLPDGTLIGYGGLAVVGRRPDFEASVHTLAVDLGHHHSGIGKRLLRALLERADEVRAPVFLEVRTDNAPAIALYVAHGFEKIGLRRRYYQPSGADAYTMARPAVRENP</sequence>
<keyword evidence="2" id="KW-0808">Transferase</keyword>
<accession>A0A2T0TDA4</accession>
<dbReference type="InterPro" id="IPR050276">
    <property type="entry name" value="MshD_Acetyltransferase"/>
</dbReference>
<dbReference type="CDD" id="cd04301">
    <property type="entry name" value="NAT_SF"/>
    <property type="match status" value="1"/>
</dbReference>
<feature type="domain" description="N-acetyltransferase" evidence="1">
    <location>
        <begin position="7"/>
        <end position="156"/>
    </location>
</feature>
<evidence type="ECO:0000259" key="1">
    <source>
        <dbReference type="PROSITE" id="PS51186"/>
    </source>
</evidence>
<dbReference type="PANTHER" id="PTHR43617">
    <property type="entry name" value="L-AMINO ACID N-ACETYLTRANSFERASE"/>
    <property type="match status" value="1"/>
</dbReference>